<protein>
    <submittedName>
        <fullName evidence="2">Uncharacterized protein</fullName>
    </submittedName>
</protein>
<dbReference type="EMBL" id="BGZK01001586">
    <property type="protein sequence ID" value="GBP82790.1"/>
    <property type="molecule type" value="Genomic_DNA"/>
</dbReference>
<comment type="caution">
    <text evidence="2">The sequence shown here is derived from an EMBL/GenBank/DDBJ whole genome shotgun (WGS) entry which is preliminary data.</text>
</comment>
<evidence type="ECO:0000256" key="1">
    <source>
        <dbReference type="SAM" id="MobiDB-lite"/>
    </source>
</evidence>
<keyword evidence="3" id="KW-1185">Reference proteome</keyword>
<organism evidence="2 3">
    <name type="scientific">Eumeta variegata</name>
    <name type="common">Bagworm moth</name>
    <name type="synonym">Eumeta japonica</name>
    <dbReference type="NCBI Taxonomy" id="151549"/>
    <lineage>
        <taxon>Eukaryota</taxon>
        <taxon>Metazoa</taxon>
        <taxon>Ecdysozoa</taxon>
        <taxon>Arthropoda</taxon>
        <taxon>Hexapoda</taxon>
        <taxon>Insecta</taxon>
        <taxon>Pterygota</taxon>
        <taxon>Neoptera</taxon>
        <taxon>Endopterygota</taxon>
        <taxon>Lepidoptera</taxon>
        <taxon>Glossata</taxon>
        <taxon>Ditrysia</taxon>
        <taxon>Tineoidea</taxon>
        <taxon>Psychidae</taxon>
        <taxon>Oiketicinae</taxon>
        <taxon>Eumeta</taxon>
    </lineage>
</organism>
<reference evidence="2 3" key="1">
    <citation type="journal article" date="2019" name="Commun. Biol.">
        <title>The bagworm genome reveals a unique fibroin gene that provides high tensile strength.</title>
        <authorList>
            <person name="Kono N."/>
            <person name="Nakamura H."/>
            <person name="Ohtoshi R."/>
            <person name="Tomita M."/>
            <person name="Numata K."/>
            <person name="Arakawa K."/>
        </authorList>
    </citation>
    <scope>NUCLEOTIDE SEQUENCE [LARGE SCALE GENOMIC DNA]</scope>
</reference>
<accession>A0A4C1Z559</accession>
<dbReference type="Proteomes" id="UP000299102">
    <property type="component" value="Unassembled WGS sequence"/>
</dbReference>
<name>A0A4C1Z559_EUMVA</name>
<sequence length="101" mass="11037">MQNGDISRGLTVASKNQSLGPAHARDTGNQIFIISSWTATDNGFAAVTESFSISLSLFENRNHPRRLYRGASRVAQTDFSAWPRLSAAPTFPVTLVTSKMH</sequence>
<feature type="region of interest" description="Disordered" evidence="1">
    <location>
        <begin position="1"/>
        <end position="24"/>
    </location>
</feature>
<gene>
    <name evidence="2" type="ORF">EVAR_57349_1</name>
</gene>
<evidence type="ECO:0000313" key="3">
    <source>
        <dbReference type="Proteomes" id="UP000299102"/>
    </source>
</evidence>
<proteinExistence type="predicted"/>
<evidence type="ECO:0000313" key="2">
    <source>
        <dbReference type="EMBL" id="GBP82790.1"/>
    </source>
</evidence>
<dbReference type="AlphaFoldDB" id="A0A4C1Z559"/>